<feature type="domain" description="3-hydroxyisobutyrate dehydrogenase-like NAD-binding" evidence="5">
    <location>
        <begin position="179"/>
        <end position="299"/>
    </location>
</feature>
<dbReference type="RefSeq" id="WP_248664947.1">
    <property type="nucleotide sequence ID" value="NZ_JALPRX010000001.1"/>
</dbReference>
<dbReference type="Pfam" id="PF03446">
    <property type="entry name" value="NAD_binding_2"/>
    <property type="match status" value="1"/>
</dbReference>
<dbReference type="PIRSF" id="PIRSF000103">
    <property type="entry name" value="HIBADH"/>
    <property type="match status" value="1"/>
</dbReference>
<dbReference type="InterPro" id="IPR006115">
    <property type="entry name" value="6PGDH_NADP-bd"/>
</dbReference>
<evidence type="ECO:0000256" key="2">
    <source>
        <dbReference type="ARBA" id="ARBA00023027"/>
    </source>
</evidence>
<dbReference type="Gene3D" id="3.40.50.720">
    <property type="entry name" value="NAD(P)-binding Rossmann-like Domain"/>
    <property type="match status" value="1"/>
</dbReference>
<dbReference type="Proteomes" id="UP001139516">
    <property type="component" value="Unassembled WGS sequence"/>
</dbReference>
<proteinExistence type="predicted"/>
<dbReference type="SUPFAM" id="SSF51735">
    <property type="entry name" value="NAD(P)-binding Rossmann-fold domains"/>
    <property type="match status" value="1"/>
</dbReference>
<dbReference type="PANTHER" id="PTHR22981:SF84">
    <property type="entry name" value="3-HYDROXYISOBUTYRATE DEHYDROGENASE"/>
    <property type="match status" value="1"/>
</dbReference>
<dbReference type="GO" id="GO:0051287">
    <property type="term" value="F:NAD binding"/>
    <property type="evidence" value="ECO:0007669"/>
    <property type="project" value="InterPro"/>
</dbReference>
<comment type="caution">
    <text evidence="6">The sequence shown here is derived from an EMBL/GenBank/DDBJ whole genome shotgun (WGS) entry which is preliminary data.</text>
</comment>
<dbReference type="Gene3D" id="1.10.1040.10">
    <property type="entry name" value="N-(1-d-carboxylethyl)-l-norvaline Dehydrogenase, domain 2"/>
    <property type="match status" value="1"/>
</dbReference>
<sequence>MTSDKTRAETVGFIGLGMMGQPMARCLLGKGFRLVAYDANPASLATLREAAAPGTLDQAATPAEVAGRSDVIVLMLPSSPVVAAVMRGGPGVPGLLAALRPGTLVIDMGSSVPGETRALAEEAAARGAALIDAPVSGSVVKARAGTLAIMAGGDDAAFARARPVLEAMGETIIRTGAVGSAHAMKALNNYVYAAGLLATAEALQMGAALDLDLGILADVLNASSGRNVATETKVRQHILTGTYAGGFQLGLMRKDLETAGAIAAETGVRAESLALCREVWTRALAAIGPGADNTEIHRFLLAQARS</sequence>
<dbReference type="SUPFAM" id="SSF48179">
    <property type="entry name" value="6-phosphogluconate dehydrogenase C-terminal domain-like"/>
    <property type="match status" value="1"/>
</dbReference>
<accession>A0A9X1Y3X5</accession>
<evidence type="ECO:0000256" key="1">
    <source>
        <dbReference type="ARBA" id="ARBA00023002"/>
    </source>
</evidence>
<dbReference type="GO" id="GO:0006574">
    <property type="term" value="P:L-valine catabolic process"/>
    <property type="evidence" value="ECO:0007669"/>
    <property type="project" value="TreeGrafter"/>
</dbReference>
<feature type="active site" evidence="3">
    <location>
        <position position="185"/>
    </location>
</feature>
<dbReference type="InterPro" id="IPR008927">
    <property type="entry name" value="6-PGluconate_DH-like_C_sf"/>
</dbReference>
<evidence type="ECO:0000313" key="6">
    <source>
        <dbReference type="EMBL" id="MCK8782828.1"/>
    </source>
</evidence>
<evidence type="ECO:0000313" key="7">
    <source>
        <dbReference type="Proteomes" id="UP001139516"/>
    </source>
</evidence>
<dbReference type="GO" id="GO:0008442">
    <property type="term" value="F:3-hydroxyisobutyrate dehydrogenase activity"/>
    <property type="evidence" value="ECO:0007669"/>
    <property type="project" value="TreeGrafter"/>
</dbReference>
<evidence type="ECO:0000259" key="5">
    <source>
        <dbReference type="Pfam" id="PF14833"/>
    </source>
</evidence>
<dbReference type="InterPro" id="IPR013328">
    <property type="entry name" value="6PGD_dom2"/>
</dbReference>
<keyword evidence="1" id="KW-0560">Oxidoreductase</keyword>
<evidence type="ECO:0000256" key="3">
    <source>
        <dbReference type="PIRSR" id="PIRSR000103-1"/>
    </source>
</evidence>
<protein>
    <submittedName>
        <fullName evidence="6">NAD(P)-dependent oxidoreductase</fullName>
    </submittedName>
</protein>
<feature type="domain" description="6-phosphogluconate dehydrogenase NADP-binding" evidence="4">
    <location>
        <begin position="10"/>
        <end position="174"/>
    </location>
</feature>
<keyword evidence="2" id="KW-0520">NAD</keyword>
<gene>
    <name evidence="6" type="ORF">M0638_00350</name>
</gene>
<dbReference type="AlphaFoldDB" id="A0A9X1Y3X5"/>
<dbReference type="PANTHER" id="PTHR22981">
    <property type="entry name" value="3-HYDROXYISOBUTYRATE DEHYDROGENASE-RELATED"/>
    <property type="match status" value="1"/>
</dbReference>
<dbReference type="InterPro" id="IPR036291">
    <property type="entry name" value="NAD(P)-bd_dom_sf"/>
</dbReference>
<dbReference type="GO" id="GO:0050661">
    <property type="term" value="F:NADP binding"/>
    <property type="evidence" value="ECO:0007669"/>
    <property type="project" value="InterPro"/>
</dbReference>
<dbReference type="InterPro" id="IPR029154">
    <property type="entry name" value="HIBADH-like_NADP-bd"/>
</dbReference>
<keyword evidence="7" id="KW-1185">Reference proteome</keyword>
<dbReference type="EMBL" id="JALPRX010000001">
    <property type="protein sequence ID" value="MCK8782828.1"/>
    <property type="molecule type" value="Genomic_DNA"/>
</dbReference>
<dbReference type="Pfam" id="PF14833">
    <property type="entry name" value="NAD_binding_11"/>
    <property type="match status" value="1"/>
</dbReference>
<dbReference type="InterPro" id="IPR015815">
    <property type="entry name" value="HIBADH-related"/>
</dbReference>
<organism evidence="6 7">
    <name type="scientific">Roseomonas acroporae</name>
    <dbReference type="NCBI Taxonomy" id="2937791"/>
    <lineage>
        <taxon>Bacteria</taxon>
        <taxon>Pseudomonadati</taxon>
        <taxon>Pseudomonadota</taxon>
        <taxon>Alphaproteobacteria</taxon>
        <taxon>Acetobacterales</taxon>
        <taxon>Roseomonadaceae</taxon>
        <taxon>Roseomonas</taxon>
    </lineage>
</organism>
<name>A0A9X1Y3X5_9PROT</name>
<evidence type="ECO:0000259" key="4">
    <source>
        <dbReference type="Pfam" id="PF03446"/>
    </source>
</evidence>
<reference evidence="6" key="1">
    <citation type="submission" date="2022-04" db="EMBL/GenBank/DDBJ databases">
        <title>Roseomonas acroporae sp. nov., isolated from coral Acropora digitifera.</title>
        <authorList>
            <person name="Sun H."/>
        </authorList>
    </citation>
    <scope>NUCLEOTIDE SEQUENCE</scope>
    <source>
        <strain evidence="6">NAR14</strain>
    </source>
</reference>